<dbReference type="InterPro" id="IPR012951">
    <property type="entry name" value="BBE"/>
</dbReference>
<dbReference type="Gene3D" id="3.30.465.10">
    <property type="match status" value="1"/>
</dbReference>
<dbReference type="PANTHER" id="PTHR42973:SF39">
    <property type="entry name" value="FAD-BINDING PCMH-TYPE DOMAIN-CONTAINING PROTEIN"/>
    <property type="match status" value="1"/>
</dbReference>
<dbReference type="InterPro" id="IPR016166">
    <property type="entry name" value="FAD-bd_PCMH"/>
</dbReference>
<dbReference type="EMBL" id="ML977320">
    <property type="protein sequence ID" value="KAF2116760.1"/>
    <property type="molecule type" value="Genomic_DNA"/>
</dbReference>
<evidence type="ECO:0000256" key="1">
    <source>
        <dbReference type="ARBA" id="ARBA00001974"/>
    </source>
</evidence>
<dbReference type="GO" id="GO:0071949">
    <property type="term" value="F:FAD binding"/>
    <property type="evidence" value="ECO:0007669"/>
    <property type="project" value="InterPro"/>
</dbReference>
<dbReference type="InterPro" id="IPR006094">
    <property type="entry name" value="Oxid_FAD_bind_N"/>
</dbReference>
<feature type="domain" description="FAD-binding PCMH-type" evidence="6">
    <location>
        <begin position="32"/>
        <end position="200"/>
    </location>
</feature>
<evidence type="ECO:0000259" key="6">
    <source>
        <dbReference type="PROSITE" id="PS51387"/>
    </source>
</evidence>
<dbReference type="InterPro" id="IPR016169">
    <property type="entry name" value="FAD-bd_PCMH_sub2"/>
</dbReference>
<reference evidence="7" key="1">
    <citation type="journal article" date="2020" name="Stud. Mycol.">
        <title>101 Dothideomycetes genomes: a test case for predicting lifestyles and emergence of pathogens.</title>
        <authorList>
            <person name="Haridas S."/>
            <person name="Albert R."/>
            <person name="Binder M."/>
            <person name="Bloem J."/>
            <person name="Labutti K."/>
            <person name="Salamov A."/>
            <person name="Andreopoulos B."/>
            <person name="Baker S."/>
            <person name="Barry K."/>
            <person name="Bills G."/>
            <person name="Bluhm B."/>
            <person name="Cannon C."/>
            <person name="Castanera R."/>
            <person name="Culley D."/>
            <person name="Daum C."/>
            <person name="Ezra D."/>
            <person name="Gonzalez J."/>
            <person name="Henrissat B."/>
            <person name="Kuo A."/>
            <person name="Liang C."/>
            <person name="Lipzen A."/>
            <person name="Lutzoni F."/>
            <person name="Magnuson J."/>
            <person name="Mondo S."/>
            <person name="Nolan M."/>
            <person name="Ohm R."/>
            <person name="Pangilinan J."/>
            <person name="Park H.-J."/>
            <person name="Ramirez L."/>
            <person name="Alfaro M."/>
            <person name="Sun H."/>
            <person name="Tritt A."/>
            <person name="Yoshinaga Y."/>
            <person name="Zwiers L.-H."/>
            <person name="Turgeon B."/>
            <person name="Goodwin S."/>
            <person name="Spatafora J."/>
            <person name="Crous P."/>
            <person name="Grigoriev I."/>
        </authorList>
    </citation>
    <scope>NUCLEOTIDE SEQUENCE</scope>
    <source>
        <strain evidence="7">CBS 627.86</strain>
    </source>
</reference>
<dbReference type="Gene3D" id="3.30.43.10">
    <property type="entry name" value="Uridine Diphospho-n-acetylenolpyruvylglucosamine Reductase, domain 2"/>
    <property type="match status" value="1"/>
</dbReference>
<evidence type="ECO:0000313" key="7">
    <source>
        <dbReference type="EMBL" id="KAF2116760.1"/>
    </source>
</evidence>
<dbReference type="OrthoDB" id="2151789at2759"/>
<dbReference type="InterPro" id="IPR036318">
    <property type="entry name" value="FAD-bd_PCMH-like_sf"/>
</dbReference>
<keyword evidence="4" id="KW-0274">FAD</keyword>
<comment type="similarity">
    <text evidence="2">Belongs to the oxygen-dependent FAD-linked oxidoreductase family.</text>
</comment>
<evidence type="ECO:0000256" key="3">
    <source>
        <dbReference type="ARBA" id="ARBA00022630"/>
    </source>
</evidence>
<evidence type="ECO:0000313" key="8">
    <source>
        <dbReference type="Proteomes" id="UP000799770"/>
    </source>
</evidence>
<accession>A0A6A5ZBC5</accession>
<dbReference type="Pfam" id="PF08031">
    <property type="entry name" value="BBE"/>
    <property type="match status" value="1"/>
</dbReference>
<dbReference type="InterPro" id="IPR050416">
    <property type="entry name" value="FAD-linked_Oxidoreductase"/>
</dbReference>
<name>A0A6A5ZBC5_9PLEO</name>
<gene>
    <name evidence="7" type="ORF">BDV96DRAFT_657986</name>
</gene>
<organism evidence="7 8">
    <name type="scientific">Lophiotrema nucula</name>
    <dbReference type="NCBI Taxonomy" id="690887"/>
    <lineage>
        <taxon>Eukaryota</taxon>
        <taxon>Fungi</taxon>
        <taxon>Dikarya</taxon>
        <taxon>Ascomycota</taxon>
        <taxon>Pezizomycotina</taxon>
        <taxon>Dothideomycetes</taxon>
        <taxon>Pleosporomycetidae</taxon>
        <taxon>Pleosporales</taxon>
        <taxon>Lophiotremataceae</taxon>
        <taxon>Lophiotrema</taxon>
    </lineage>
</organism>
<dbReference type="PANTHER" id="PTHR42973">
    <property type="entry name" value="BINDING OXIDOREDUCTASE, PUTATIVE (AFU_ORTHOLOGUE AFUA_1G17690)-RELATED"/>
    <property type="match status" value="1"/>
</dbReference>
<evidence type="ECO:0000256" key="4">
    <source>
        <dbReference type="ARBA" id="ARBA00022827"/>
    </source>
</evidence>
<evidence type="ECO:0000256" key="5">
    <source>
        <dbReference type="ARBA" id="ARBA00023002"/>
    </source>
</evidence>
<dbReference type="Pfam" id="PF01565">
    <property type="entry name" value="FAD_binding_4"/>
    <property type="match status" value="1"/>
</dbReference>
<dbReference type="SUPFAM" id="SSF56176">
    <property type="entry name" value="FAD-binding/transporter-associated domain-like"/>
    <property type="match status" value="1"/>
</dbReference>
<keyword evidence="3" id="KW-0285">Flavoprotein</keyword>
<dbReference type="Proteomes" id="UP000799770">
    <property type="component" value="Unassembled WGS sequence"/>
</dbReference>
<keyword evidence="5" id="KW-0560">Oxidoreductase</keyword>
<dbReference type="GO" id="GO:0016491">
    <property type="term" value="F:oxidoreductase activity"/>
    <property type="evidence" value="ECO:0007669"/>
    <property type="project" value="UniProtKB-KW"/>
</dbReference>
<protein>
    <submittedName>
        <fullName evidence="7">Cysteine desulfurase</fullName>
    </submittedName>
</protein>
<dbReference type="PROSITE" id="PS51387">
    <property type="entry name" value="FAD_PCMH"/>
    <property type="match status" value="1"/>
</dbReference>
<dbReference type="AlphaFoldDB" id="A0A6A5ZBC5"/>
<comment type="cofactor">
    <cofactor evidence="1">
        <name>FAD</name>
        <dbReference type="ChEBI" id="CHEBI:57692"/>
    </cofactor>
</comment>
<evidence type="ECO:0000256" key="2">
    <source>
        <dbReference type="ARBA" id="ARBA00005466"/>
    </source>
</evidence>
<dbReference type="InterPro" id="IPR016167">
    <property type="entry name" value="FAD-bd_PCMH_sub1"/>
</dbReference>
<keyword evidence="8" id="KW-1185">Reference proteome</keyword>
<dbReference type="Gene3D" id="3.40.462.20">
    <property type="match status" value="1"/>
</dbReference>
<proteinExistence type="inferred from homology"/>
<sequence>MDKIRAVLSPDEIIEPSDPNYSKESQVWAAHKDKHPQLVARPKSVESLSKLLKALNETNIEFDVRCGGCGSASSSGVLISMSAFDGFEFNKKEEYVTVGAGQLWRHVDAKVEENAPGYSVVGARCTYVGVGGSVLQGGVSWMSSEYGLASDPQNMLDVQVVKMNGDALWASEDPDLLWALRGGGGRFAVATAFKFRAHKYPQKVYSGMILYPREALSALAKAVPKFADENTDPKVAMHFYCLDMTNGAFVGQPSVPGLGLLIYDAHGEEHGRETFKWALDIPGATDTTAGMSYRQVNQLSGECSLPCAIRGQTNQMFTAVVIPKVTEDLVNRTWNWYDQTLADEPRLNAGTIVLIEIMQKEAFHSSGGRTSTAWPRADGRHILQIGSGSLAKNNTPEIHRKGVDALAECGKAILDDYSVKNCLPRDFEEFHDPVQMFGENVDKLREIKKRVDPNGRLQGAYTI</sequence>